<evidence type="ECO:0000256" key="1">
    <source>
        <dbReference type="ARBA" id="ARBA00006043"/>
    </source>
</evidence>
<evidence type="ECO:0000259" key="4">
    <source>
        <dbReference type="Pfam" id="PF03152"/>
    </source>
</evidence>
<dbReference type="Proteomes" id="UP000015105">
    <property type="component" value="Chromosome 3D"/>
</dbReference>
<dbReference type="GO" id="GO:0031593">
    <property type="term" value="F:polyubiquitin modification-dependent protein binding"/>
    <property type="evidence" value="ECO:0007669"/>
    <property type="project" value="TreeGrafter"/>
</dbReference>
<dbReference type="PANTHER" id="PTHR12555">
    <property type="entry name" value="UBIQUITIN FUSION DEGRADATON PROTEIN 1"/>
    <property type="match status" value="1"/>
</dbReference>
<feature type="compositionally biased region" description="Basic and acidic residues" evidence="3">
    <location>
        <begin position="93"/>
        <end position="107"/>
    </location>
</feature>
<dbReference type="Gene3D" id="2.40.40.50">
    <property type="entry name" value="Ubiquitin fusion degradation protein UFD1, N-terminal domain"/>
    <property type="match status" value="1"/>
</dbReference>
<dbReference type="Gramene" id="AET3Gv20147900.1">
    <property type="protein sequence ID" value="AET3Gv20147900.1"/>
    <property type="gene ID" value="AET3Gv20147900"/>
</dbReference>
<dbReference type="PANTHER" id="PTHR12555:SF19">
    <property type="entry name" value="OS01G0144500 PROTEIN"/>
    <property type="match status" value="1"/>
</dbReference>
<keyword evidence="2" id="KW-0833">Ubl conjugation pathway</keyword>
<evidence type="ECO:0000256" key="3">
    <source>
        <dbReference type="SAM" id="MobiDB-lite"/>
    </source>
</evidence>
<name>A0A453DXU2_AEGTS</name>
<dbReference type="GO" id="GO:0034098">
    <property type="term" value="C:VCP-NPL4-UFD1 AAA ATPase complex"/>
    <property type="evidence" value="ECO:0007669"/>
    <property type="project" value="TreeGrafter"/>
</dbReference>
<dbReference type="InterPro" id="IPR055417">
    <property type="entry name" value="UFD1_N1"/>
</dbReference>
<reference evidence="5" key="3">
    <citation type="journal article" date="2017" name="Nature">
        <title>Genome sequence of the progenitor of the wheat D genome Aegilops tauschii.</title>
        <authorList>
            <person name="Luo M.C."/>
            <person name="Gu Y.Q."/>
            <person name="Puiu D."/>
            <person name="Wang H."/>
            <person name="Twardziok S.O."/>
            <person name="Deal K.R."/>
            <person name="Huo N."/>
            <person name="Zhu T."/>
            <person name="Wang L."/>
            <person name="Wang Y."/>
            <person name="McGuire P.E."/>
            <person name="Liu S."/>
            <person name="Long H."/>
            <person name="Ramasamy R.K."/>
            <person name="Rodriguez J.C."/>
            <person name="Van S.L."/>
            <person name="Yuan L."/>
            <person name="Wang Z."/>
            <person name="Xia Z."/>
            <person name="Xiao L."/>
            <person name="Anderson O.D."/>
            <person name="Ouyang S."/>
            <person name="Liang Y."/>
            <person name="Zimin A.V."/>
            <person name="Pertea G."/>
            <person name="Qi P."/>
            <person name="Bennetzen J.L."/>
            <person name="Dai X."/>
            <person name="Dawson M.W."/>
            <person name="Muller H.G."/>
            <person name="Kugler K."/>
            <person name="Rivarola-Duarte L."/>
            <person name="Spannagl M."/>
            <person name="Mayer K.F.X."/>
            <person name="Lu F.H."/>
            <person name="Bevan M.W."/>
            <person name="Leroy P."/>
            <person name="Li P."/>
            <person name="You F.M."/>
            <person name="Sun Q."/>
            <person name="Liu Z."/>
            <person name="Lyons E."/>
            <person name="Wicker T."/>
            <person name="Salzberg S.L."/>
            <person name="Devos K.M."/>
            <person name="Dvorak J."/>
        </authorList>
    </citation>
    <scope>NUCLEOTIDE SEQUENCE [LARGE SCALE GENOMIC DNA]</scope>
    <source>
        <strain evidence="5">cv. AL8/78</strain>
    </source>
</reference>
<dbReference type="GO" id="GO:0006511">
    <property type="term" value="P:ubiquitin-dependent protein catabolic process"/>
    <property type="evidence" value="ECO:0007669"/>
    <property type="project" value="InterPro"/>
</dbReference>
<dbReference type="STRING" id="200361.A0A453DXU2"/>
<evidence type="ECO:0000313" key="5">
    <source>
        <dbReference type="EnsemblPlants" id="AET3Gv20147900.1"/>
    </source>
</evidence>
<comment type="similarity">
    <text evidence="1">Belongs to the UFD1 family.</text>
</comment>
<dbReference type="Pfam" id="PF03152">
    <property type="entry name" value="UFD1_N1"/>
    <property type="match status" value="1"/>
</dbReference>
<evidence type="ECO:0000256" key="2">
    <source>
        <dbReference type="ARBA" id="ARBA00022786"/>
    </source>
</evidence>
<feature type="region of interest" description="Disordered" evidence="3">
    <location>
        <begin position="79"/>
        <end position="107"/>
    </location>
</feature>
<reference evidence="5" key="5">
    <citation type="journal article" date="2021" name="G3 (Bethesda)">
        <title>Aegilops tauschii genome assembly Aet v5.0 features greater sequence contiguity and improved annotation.</title>
        <authorList>
            <person name="Wang L."/>
            <person name="Zhu T."/>
            <person name="Rodriguez J.C."/>
            <person name="Deal K.R."/>
            <person name="Dubcovsky J."/>
            <person name="McGuire P.E."/>
            <person name="Lux T."/>
            <person name="Spannagl M."/>
            <person name="Mayer K.F.X."/>
            <person name="Baldrich P."/>
            <person name="Meyers B.C."/>
            <person name="Huo N."/>
            <person name="Gu Y.Q."/>
            <person name="Zhou H."/>
            <person name="Devos K.M."/>
            <person name="Bennetzen J.L."/>
            <person name="Unver T."/>
            <person name="Budak H."/>
            <person name="Gulick P.J."/>
            <person name="Galiba G."/>
            <person name="Kalapos B."/>
            <person name="Nelson D.R."/>
            <person name="Li P."/>
            <person name="You F.M."/>
            <person name="Luo M.C."/>
            <person name="Dvorak J."/>
        </authorList>
    </citation>
    <scope>NUCLEOTIDE SEQUENCE [LARGE SCALE GENOMIC DNA]</scope>
    <source>
        <strain evidence="5">cv. AL8/78</strain>
    </source>
</reference>
<dbReference type="GO" id="GO:0036503">
    <property type="term" value="P:ERAD pathway"/>
    <property type="evidence" value="ECO:0007669"/>
    <property type="project" value="TreeGrafter"/>
</dbReference>
<evidence type="ECO:0000313" key="6">
    <source>
        <dbReference type="Proteomes" id="UP000015105"/>
    </source>
</evidence>
<reference evidence="6" key="2">
    <citation type="journal article" date="2017" name="Nat. Plants">
        <title>The Aegilops tauschii genome reveals multiple impacts of transposons.</title>
        <authorList>
            <person name="Zhao G."/>
            <person name="Zou C."/>
            <person name="Li K."/>
            <person name="Wang K."/>
            <person name="Li T."/>
            <person name="Gao L."/>
            <person name="Zhang X."/>
            <person name="Wang H."/>
            <person name="Yang Z."/>
            <person name="Liu X."/>
            <person name="Jiang W."/>
            <person name="Mao L."/>
            <person name="Kong X."/>
            <person name="Jiao Y."/>
            <person name="Jia J."/>
        </authorList>
    </citation>
    <scope>NUCLEOTIDE SEQUENCE [LARGE SCALE GENOMIC DNA]</scope>
    <source>
        <strain evidence="6">cv. AL8/78</strain>
    </source>
</reference>
<sequence>NAATLDLEASHCGVLEFVAEEGFVYVPALTMARLGLEEDDLVLRTSTSLPKATSVKLLPEAGSSGKGKGASEHVLRFFGGRRSVPPGGAKWAKKVDGEEDKEAKRFN</sequence>
<dbReference type="AlphaFoldDB" id="A0A453DXU2"/>
<reference evidence="6" key="1">
    <citation type="journal article" date="2014" name="Science">
        <title>Ancient hybridizations among the ancestral genomes of bread wheat.</title>
        <authorList>
            <consortium name="International Wheat Genome Sequencing Consortium,"/>
            <person name="Marcussen T."/>
            <person name="Sandve S.R."/>
            <person name="Heier L."/>
            <person name="Spannagl M."/>
            <person name="Pfeifer M."/>
            <person name="Jakobsen K.S."/>
            <person name="Wulff B.B."/>
            <person name="Steuernagel B."/>
            <person name="Mayer K.F."/>
            <person name="Olsen O.A."/>
        </authorList>
    </citation>
    <scope>NUCLEOTIDE SEQUENCE [LARGE SCALE GENOMIC DNA]</scope>
    <source>
        <strain evidence="6">cv. AL8/78</strain>
    </source>
</reference>
<organism evidence="5 6">
    <name type="scientific">Aegilops tauschii subsp. strangulata</name>
    <name type="common">Goatgrass</name>
    <dbReference type="NCBI Taxonomy" id="200361"/>
    <lineage>
        <taxon>Eukaryota</taxon>
        <taxon>Viridiplantae</taxon>
        <taxon>Streptophyta</taxon>
        <taxon>Embryophyta</taxon>
        <taxon>Tracheophyta</taxon>
        <taxon>Spermatophyta</taxon>
        <taxon>Magnoliopsida</taxon>
        <taxon>Liliopsida</taxon>
        <taxon>Poales</taxon>
        <taxon>Poaceae</taxon>
        <taxon>BOP clade</taxon>
        <taxon>Pooideae</taxon>
        <taxon>Triticodae</taxon>
        <taxon>Triticeae</taxon>
        <taxon>Triticinae</taxon>
        <taxon>Aegilops</taxon>
    </lineage>
</organism>
<proteinExistence type="inferred from homology"/>
<dbReference type="InterPro" id="IPR004854">
    <property type="entry name" value="Ufd1-like"/>
</dbReference>
<keyword evidence="6" id="KW-1185">Reference proteome</keyword>
<reference evidence="5" key="4">
    <citation type="submission" date="2019-03" db="UniProtKB">
        <authorList>
            <consortium name="EnsemblPlants"/>
        </authorList>
    </citation>
    <scope>IDENTIFICATION</scope>
</reference>
<dbReference type="EnsemblPlants" id="AET3Gv20147900.1">
    <property type="protein sequence ID" value="AET3Gv20147900.1"/>
    <property type="gene ID" value="AET3Gv20147900"/>
</dbReference>
<accession>A0A453DXU2</accession>
<dbReference type="InterPro" id="IPR042299">
    <property type="entry name" value="Ufd1-like_Nn"/>
</dbReference>
<protein>
    <recommendedName>
        <fullName evidence="4">Ubiquitin fusion degradation protein UFD1 N-terminal subdomain 1 domain-containing protein</fullName>
    </recommendedName>
</protein>
<feature type="domain" description="Ubiquitin fusion degradation protein UFD1 N-terminal subdomain 1" evidence="4">
    <location>
        <begin position="8"/>
        <end position="50"/>
    </location>
</feature>